<dbReference type="InParanoid" id="A0A2H3DYC0"/>
<feature type="compositionally biased region" description="Basic and acidic residues" evidence="1">
    <location>
        <begin position="222"/>
        <end position="234"/>
    </location>
</feature>
<keyword evidence="4" id="KW-1185">Reference proteome</keyword>
<feature type="signal peptide" evidence="2">
    <location>
        <begin position="1"/>
        <end position="21"/>
    </location>
</feature>
<feature type="region of interest" description="Disordered" evidence="1">
    <location>
        <begin position="201"/>
        <end position="240"/>
    </location>
</feature>
<keyword evidence="2" id="KW-0732">Signal</keyword>
<evidence type="ECO:0000313" key="3">
    <source>
        <dbReference type="EMBL" id="PBK95858.1"/>
    </source>
</evidence>
<feature type="compositionally biased region" description="Basic and acidic residues" evidence="1">
    <location>
        <begin position="201"/>
        <end position="212"/>
    </location>
</feature>
<gene>
    <name evidence="3" type="ORF">ARMGADRAFT_1163563</name>
</gene>
<dbReference type="EMBL" id="KZ293651">
    <property type="protein sequence ID" value="PBK95858.1"/>
    <property type="molecule type" value="Genomic_DNA"/>
</dbReference>
<evidence type="ECO:0000256" key="1">
    <source>
        <dbReference type="SAM" id="MobiDB-lite"/>
    </source>
</evidence>
<evidence type="ECO:0000313" key="4">
    <source>
        <dbReference type="Proteomes" id="UP000217790"/>
    </source>
</evidence>
<dbReference type="AlphaFoldDB" id="A0A2H3DYC0"/>
<dbReference type="STRING" id="47427.A0A2H3DYC0"/>
<feature type="region of interest" description="Disordered" evidence="1">
    <location>
        <begin position="147"/>
        <end position="174"/>
    </location>
</feature>
<feature type="chain" id="PRO_5013884138" evidence="2">
    <location>
        <begin position="22"/>
        <end position="240"/>
    </location>
</feature>
<dbReference type="OrthoDB" id="10433529at2759"/>
<evidence type="ECO:0000256" key="2">
    <source>
        <dbReference type="SAM" id="SignalP"/>
    </source>
</evidence>
<sequence length="240" mass="26369">MKFSFPLYILSALVLSALVSAGVFISPTPSQTLSSTEPFNLTWTSGKYFEENSVNITVLLAQSPFASTLSGVTLVQGLVSPDAGIVTYSAELLPQYFYGVNITGAYDVVILETYLAYSTVDKRELMAAGSNLSGDTTRKLGWSTLGKPKDGQTEAVQSHRSVETAASHGEIDERRAREIQIQMEEEQARLALEKQRAEEEAHECVIARRSTDSDVQSTRGNLARERQKLEHSENIDTELS</sequence>
<dbReference type="Proteomes" id="UP000217790">
    <property type="component" value="Unassembled WGS sequence"/>
</dbReference>
<proteinExistence type="predicted"/>
<organism evidence="3 4">
    <name type="scientific">Armillaria gallica</name>
    <name type="common">Bulbous honey fungus</name>
    <name type="synonym">Armillaria bulbosa</name>
    <dbReference type="NCBI Taxonomy" id="47427"/>
    <lineage>
        <taxon>Eukaryota</taxon>
        <taxon>Fungi</taxon>
        <taxon>Dikarya</taxon>
        <taxon>Basidiomycota</taxon>
        <taxon>Agaricomycotina</taxon>
        <taxon>Agaricomycetes</taxon>
        <taxon>Agaricomycetidae</taxon>
        <taxon>Agaricales</taxon>
        <taxon>Marasmiineae</taxon>
        <taxon>Physalacriaceae</taxon>
        <taxon>Armillaria</taxon>
    </lineage>
</organism>
<name>A0A2H3DYC0_ARMGA</name>
<accession>A0A2H3DYC0</accession>
<protein>
    <submittedName>
        <fullName evidence="3">Uncharacterized protein</fullName>
    </submittedName>
</protein>
<reference evidence="4" key="1">
    <citation type="journal article" date="2017" name="Nat. Ecol. Evol.">
        <title>Genome expansion and lineage-specific genetic innovations in the forest pathogenic fungi Armillaria.</title>
        <authorList>
            <person name="Sipos G."/>
            <person name="Prasanna A.N."/>
            <person name="Walter M.C."/>
            <person name="O'Connor E."/>
            <person name="Balint B."/>
            <person name="Krizsan K."/>
            <person name="Kiss B."/>
            <person name="Hess J."/>
            <person name="Varga T."/>
            <person name="Slot J."/>
            <person name="Riley R."/>
            <person name="Boka B."/>
            <person name="Rigling D."/>
            <person name="Barry K."/>
            <person name="Lee J."/>
            <person name="Mihaltcheva S."/>
            <person name="LaButti K."/>
            <person name="Lipzen A."/>
            <person name="Waldron R."/>
            <person name="Moloney N.M."/>
            <person name="Sperisen C."/>
            <person name="Kredics L."/>
            <person name="Vagvoelgyi C."/>
            <person name="Patrignani A."/>
            <person name="Fitzpatrick D."/>
            <person name="Nagy I."/>
            <person name="Doyle S."/>
            <person name="Anderson J.B."/>
            <person name="Grigoriev I.V."/>
            <person name="Gueldener U."/>
            <person name="Muensterkoetter M."/>
            <person name="Nagy L.G."/>
        </authorList>
    </citation>
    <scope>NUCLEOTIDE SEQUENCE [LARGE SCALE GENOMIC DNA]</scope>
    <source>
        <strain evidence="4">Ar21-2</strain>
    </source>
</reference>